<comment type="caution">
    <text evidence="1">The sequence shown here is derived from an EMBL/GenBank/DDBJ whole genome shotgun (WGS) entry which is preliminary data.</text>
</comment>
<evidence type="ECO:0000313" key="2">
    <source>
        <dbReference type="Proteomes" id="UP000183567"/>
    </source>
</evidence>
<dbReference type="EMBL" id="LVVM01002663">
    <property type="protein sequence ID" value="OJA16294.1"/>
    <property type="molecule type" value="Genomic_DNA"/>
</dbReference>
<proteinExistence type="predicted"/>
<sequence length="11" mass="1271">MMSATTADMRR</sequence>
<keyword evidence="2" id="KW-1185">Reference proteome</keyword>
<dbReference type="Proteomes" id="UP000183567">
    <property type="component" value="Unassembled WGS sequence"/>
</dbReference>
<name>A0A1J8Q3V8_9AGAM</name>
<accession>A0A1J8Q3V8</accession>
<evidence type="ECO:0000313" key="1">
    <source>
        <dbReference type="EMBL" id="OJA16294.1"/>
    </source>
</evidence>
<gene>
    <name evidence="1" type="ORF">AZE42_09401</name>
</gene>
<reference evidence="1 2" key="1">
    <citation type="submission" date="2016-03" db="EMBL/GenBank/DDBJ databases">
        <title>Comparative genomics of the ectomycorrhizal sister species Rhizopogon vinicolor and Rhizopogon vesiculosus (Basidiomycota: Boletales) reveals a divergence of the mating type B locus.</title>
        <authorList>
            <person name="Mujic A.B."/>
            <person name="Kuo A."/>
            <person name="Tritt A."/>
            <person name="Lipzen A."/>
            <person name="Chen C."/>
            <person name="Johnson J."/>
            <person name="Sharma A."/>
            <person name="Barry K."/>
            <person name="Grigoriev I.V."/>
            <person name="Spatafora J.W."/>
        </authorList>
    </citation>
    <scope>NUCLEOTIDE SEQUENCE [LARGE SCALE GENOMIC DNA]</scope>
    <source>
        <strain evidence="1 2">AM-OR11-056</strain>
    </source>
</reference>
<protein>
    <submittedName>
        <fullName evidence="1">Uncharacterized protein</fullName>
    </submittedName>
</protein>
<organism evidence="1 2">
    <name type="scientific">Rhizopogon vesiculosus</name>
    <dbReference type="NCBI Taxonomy" id="180088"/>
    <lineage>
        <taxon>Eukaryota</taxon>
        <taxon>Fungi</taxon>
        <taxon>Dikarya</taxon>
        <taxon>Basidiomycota</taxon>
        <taxon>Agaricomycotina</taxon>
        <taxon>Agaricomycetes</taxon>
        <taxon>Agaricomycetidae</taxon>
        <taxon>Boletales</taxon>
        <taxon>Suillineae</taxon>
        <taxon>Rhizopogonaceae</taxon>
        <taxon>Rhizopogon</taxon>
    </lineage>
</organism>